<dbReference type="Proteomes" id="UP000181790">
    <property type="component" value="Unassembled WGS sequence"/>
</dbReference>
<comment type="subcellular location">
    <subcellularLocation>
        <location evidence="1">Cell membrane</location>
        <topology evidence="1">Multi-pass membrane protein</topology>
    </subcellularLocation>
</comment>
<feature type="transmembrane region" description="Helical" evidence="6">
    <location>
        <begin position="231"/>
        <end position="254"/>
    </location>
</feature>
<dbReference type="Pfam" id="PF03706">
    <property type="entry name" value="LPG_synthase_TM"/>
    <property type="match status" value="1"/>
</dbReference>
<dbReference type="PANTHER" id="PTHR39087:SF2">
    <property type="entry name" value="UPF0104 MEMBRANE PROTEIN MJ1595"/>
    <property type="match status" value="1"/>
</dbReference>
<name>A0A1S2VI43_9BACT</name>
<evidence type="ECO:0000256" key="6">
    <source>
        <dbReference type="SAM" id="Phobius"/>
    </source>
</evidence>
<feature type="transmembrane region" description="Helical" evidence="6">
    <location>
        <begin position="43"/>
        <end position="60"/>
    </location>
</feature>
<protein>
    <recommendedName>
        <fullName evidence="9">TIGR00374 family protein</fullName>
    </recommendedName>
</protein>
<accession>A0A1S2VI43</accession>
<evidence type="ECO:0000256" key="3">
    <source>
        <dbReference type="ARBA" id="ARBA00022692"/>
    </source>
</evidence>
<proteinExistence type="predicted"/>
<keyword evidence="2" id="KW-1003">Cell membrane</keyword>
<feature type="transmembrane region" description="Helical" evidence="6">
    <location>
        <begin position="174"/>
        <end position="193"/>
    </location>
</feature>
<feature type="transmembrane region" description="Helical" evidence="6">
    <location>
        <begin position="284"/>
        <end position="300"/>
    </location>
</feature>
<comment type="caution">
    <text evidence="7">The sequence shown here is derived from an EMBL/GenBank/DDBJ whole genome shotgun (WGS) entry which is preliminary data.</text>
</comment>
<reference evidence="7 8" key="1">
    <citation type="submission" date="2016-10" db="EMBL/GenBank/DDBJ databases">
        <title>Arsenicibacter rosenii gen. nov., sp. nov., an efficient arsenic-methylating bacterium isolated from an arsenic-contaminated paddy soil.</title>
        <authorList>
            <person name="Huang K."/>
        </authorList>
    </citation>
    <scope>NUCLEOTIDE SEQUENCE [LARGE SCALE GENOMIC DNA]</scope>
    <source>
        <strain evidence="7 8">SM-1</strain>
    </source>
</reference>
<dbReference type="GO" id="GO:0005886">
    <property type="term" value="C:plasma membrane"/>
    <property type="evidence" value="ECO:0007669"/>
    <property type="project" value="UniProtKB-SubCell"/>
</dbReference>
<dbReference type="InterPro" id="IPR022791">
    <property type="entry name" value="L-PG_synthase/AglD"/>
</dbReference>
<dbReference type="EMBL" id="MORL01000007">
    <property type="protein sequence ID" value="OIN58393.1"/>
    <property type="molecule type" value="Genomic_DNA"/>
</dbReference>
<dbReference type="AlphaFoldDB" id="A0A1S2VI43"/>
<organism evidence="7 8">
    <name type="scientific">Arsenicibacter rosenii</name>
    <dbReference type="NCBI Taxonomy" id="1750698"/>
    <lineage>
        <taxon>Bacteria</taxon>
        <taxon>Pseudomonadati</taxon>
        <taxon>Bacteroidota</taxon>
        <taxon>Cytophagia</taxon>
        <taxon>Cytophagales</taxon>
        <taxon>Spirosomataceae</taxon>
        <taxon>Arsenicibacter</taxon>
    </lineage>
</organism>
<evidence type="ECO:0000256" key="5">
    <source>
        <dbReference type="ARBA" id="ARBA00023136"/>
    </source>
</evidence>
<evidence type="ECO:0000313" key="8">
    <source>
        <dbReference type="Proteomes" id="UP000181790"/>
    </source>
</evidence>
<sequence>MTFDLKSILKLLISLGLAAGLLWLFFTYSGIRVDEIVERFKQADYRVVLLSGALTIVAHYSRALRWRMLMEPVGYKPTGSNAFLAVLTGYFANTLVPRLGEVTRCGTLNRLEDVPVNVSFGTVVAERIIDVLMLLFLLGATFLLEFERLSTFFIDFFSAKLGGNSSKSAGSSPVLLYLAGGLLGMAIVAWVLFQKYKEVLRQKPFYQKIEKFAIGLLEGLTSVRKLKNPGLFLFHTVLIWTSYYLMSYILFFAIPQTSHLGLLAGLTFLVVGSIGMATPTPGGTGSFQILVGSVLVLYGLDSKDGGLLATFIWAVQTISVLILGGISFVLVMLKAPRKTEPVPQNSSVNTRI</sequence>
<keyword evidence="5 6" id="KW-0472">Membrane</keyword>
<dbReference type="PANTHER" id="PTHR39087">
    <property type="entry name" value="UPF0104 MEMBRANE PROTEIN MJ1595"/>
    <property type="match status" value="1"/>
</dbReference>
<feature type="transmembrane region" description="Helical" evidence="6">
    <location>
        <begin position="260"/>
        <end position="277"/>
    </location>
</feature>
<evidence type="ECO:0008006" key="9">
    <source>
        <dbReference type="Google" id="ProtNLM"/>
    </source>
</evidence>
<dbReference type="OrthoDB" id="9812094at2"/>
<feature type="transmembrane region" description="Helical" evidence="6">
    <location>
        <begin position="131"/>
        <end position="154"/>
    </location>
</feature>
<evidence type="ECO:0000313" key="7">
    <source>
        <dbReference type="EMBL" id="OIN58393.1"/>
    </source>
</evidence>
<gene>
    <name evidence="7" type="ORF">BLX24_15490</name>
</gene>
<dbReference type="NCBIfam" id="TIGR00374">
    <property type="entry name" value="flippase-like domain"/>
    <property type="match status" value="1"/>
</dbReference>
<evidence type="ECO:0000256" key="2">
    <source>
        <dbReference type="ARBA" id="ARBA00022475"/>
    </source>
</evidence>
<evidence type="ECO:0000256" key="1">
    <source>
        <dbReference type="ARBA" id="ARBA00004651"/>
    </source>
</evidence>
<feature type="transmembrane region" description="Helical" evidence="6">
    <location>
        <begin position="12"/>
        <end position="31"/>
    </location>
</feature>
<feature type="transmembrane region" description="Helical" evidence="6">
    <location>
        <begin position="306"/>
        <end position="333"/>
    </location>
</feature>
<keyword evidence="4 6" id="KW-1133">Transmembrane helix</keyword>
<dbReference type="RefSeq" id="WP_071504064.1">
    <property type="nucleotide sequence ID" value="NZ_MORL01000007.1"/>
</dbReference>
<evidence type="ECO:0000256" key="4">
    <source>
        <dbReference type="ARBA" id="ARBA00022989"/>
    </source>
</evidence>
<keyword evidence="3 6" id="KW-0812">Transmembrane</keyword>
<keyword evidence="8" id="KW-1185">Reference proteome</keyword>